<dbReference type="HAMAP" id="MF_00460">
    <property type="entry name" value="UPF0125_RnfH"/>
    <property type="match status" value="1"/>
</dbReference>
<dbReference type="InterPro" id="IPR016155">
    <property type="entry name" value="Mopterin_synth/thiamin_S_b"/>
</dbReference>
<keyword evidence="5" id="KW-1185">Reference proteome</keyword>
<dbReference type="InterPro" id="IPR005346">
    <property type="entry name" value="RnfH"/>
</dbReference>
<dbReference type="NCBIfam" id="NF002490">
    <property type="entry name" value="PRK01777.1"/>
    <property type="match status" value="1"/>
</dbReference>
<dbReference type="PANTHER" id="PTHR37483">
    <property type="entry name" value="UPF0125 PROTEIN RATB"/>
    <property type="match status" value="1"/>
</dbReference>
<evidence type="ECO:0000256" key="1">
    <source>
        <dbReference type="ARBA" id="ARBA00010645"/>
    </source>
</evidence>
<name>A0ABT3TLS8_9GAMM</name>
<comment type="caution">
    <text evidence="4">The sequence shown here is derived from an EMBL/GenBank/DDBJ whole genome shotgun (WGS) entry which is preliminary data.</text>
</comment>
<feature type="region of interest" description="Disordered" evidence="3">
    <location>
        <begin position="92"/>
        <end position="118"/>
    </location>
</feature>
<comment type="similarity">
    <text evidence="1 2">Belongs to the UPF0125 (RnfH) family.</text>
</comment>
<dbReference type="SUPFAM" id="SSF54285">
    <property type="entry name" value="MoaD/ThiS"/>
    <property type="match status" value="1"/>
</dbReference>
<dbReference type="RefSeq" id="WP_279247321.1">
    <property type="nucleotide sequence ID" value="NZ_SHNN01000006.1"/>
</dbReference>
<sequence length="118" mass="12721">MTEANKIPVEVAYALPDKQEIVMLEVLPGTTAAEVVARSGIEKKFPGLETEGLPLGIFGKAIKSDHKVLAGERVEIYRPLIADPKQVRKERAAKAKEARAAAKSAAKDNLDSEQPSVD</sequence>
<dbReference type="Pfam" id="PF03658">
    <property type="entry name" value="Ub-RnfH"/>
    <property type="match status" value="1"/>
</dbReference>
<evidence type="ECO:0000256" key="2">
    <source>
        <dbReference type="HAMAP-Rule" id="MF_00460"/>
    </source>
</evidence>
<dbReference type="Proteomes" id="UP001143362">
    <property type="component" value="Unassembled WGS sequence"/>
</dbReference>
<gene>
    <name evidence="4" type="ORF">EYC98_20685</name>
</gene>
<organism evidence="4 5">
    <name type="scientific">Candidatus Litorirhabdus singularis</name>
    <dbReference type="NCBI Taxonomy" id="2518993"/>
    <lineage>
        <taxon>Bacteria</taxon>
        <taxon>Pseudomonadati</taxon>
        <taxon>Pseudomonadota</taxon>
        <taxon>Gammaproteobacteria</taxon>
        <taxon>Cellvibrionales</taxon>
        <taxon>Halieaceae</taxon>
        <taxon>Candidatus Litorirhabdus</taxon>
    </lineage>
</organism>
<evidence type="ECO:0000313" key="5">
    <source>
        <dbReference type="Proteomes" id="UP001143362"/>
    </source>
</evidence>
<reference evidence="4" key="1">
    <citation type="submission" date="2019-02" db="EMBL/GenBank/DDBJ databases">
        <authorList>
            <person name="Li S.-H."/>
        </authorList>
    </citation>
    <scope>NUCLEOTIDE SEQUENCE</scope>
    <source>
        <strain evidence="4">IMCC14734</strain>
    </source>
</reference>
<evidence type="ECO:0000313" key="4">
    <source>
        <dbReference type="EMBL" id="MCX2983287.1"/>
    </source>
</evidence>
<dbReference type="EMBL" id="SHNN01000006">
    <property type="protein sequence ID" value="MCX2983287.1"/>
    <property type="molecule type" value="Genomic_DNA"/>
</dbReference>
<evidence type="ECO:0000256" key="3">
    <source>
        <dbReference type="SAM" id="MobiDB-lite"/>
    </source>
</evidence>
<protein>
    <recommendedName>
        <fullName evidence="2">UPF0125 protein EYC98_20685</fullName>
    </recommendedName>
</protein>
<dbReference type="Gene3D" id="3.10.20.280">
    <property type="entry name" value="RnfH-like"/>
    <property type="match status" value="1"/>
</dbReference>
<accession>A0ABT3TLS8</accession>
<dbReference type="InterPro" id="IPR037021">
    <property type="entry name" value="RnfH_sf"/>
</dbReference>
<proteinExistence type="inferred from homology"/>
<dbReference type="PANTHER" id="PTHR37483:SF1">
    <property type="entry name" value="UPF0125 PROTEIN RATB"/>
    <property type="match status" value="1"/>
</dbReference>
<feature type="compositionally biased region" description="Basic and acidic residues" evidence="3">
    <location>
        <begin position="92"/>
        <end position="110"/>
    </location>
</feature>